<dbReference type="RefSeq" id="WP_105047257.1">
    <property type="nucleotide sequence ID" value="NZ_CP150662.1"/>
</dbReference>
<sequence>MNHDNQKNHLKAYGIVFFSLQNGLKAKWLLNHDGGAFLIENNKAIENECKIRGVSYEIISDAKSQLILEEIGAPSSNREAVTLEKAPKIAVYSPKDKMPWDDAVTMVLTYAEIPFDVIYDEEILADKLLLYEWLHLHHEDFTGQYGKFYGSFRTAPWYVQQKQDAEKLAKELGFSKVSEEKLAVAKKIRDYVIGGGFMFAMCSATDSFDIALAAEGVDIAEAMFDGDATDINYQSKIDFEKTFAFKDFVLERNPNVYEFSSIDMTNKRAIPKTSDYFSLIEFSAKWDPIPTMLTQNHTVLVKGFMGQTTSFDRNTVKTNVLVLGENSVNREARYIHGTKGKGLFTFYGGHDPEDYTHRVGDPKTELDLHPNSPGYRLILNNVLFPAAKKQKQKT</sequence>
<accession>A0A2S7WEQ7</accession>
<protein>
    <submittedName>
        <fullName evidence="1">Asparagine synthetase B</fullName>
    </submittedName>
</protein>
<gene>
    <name evidence="1" type="ORF">BTO13_03545</name>
</gene>
<comment type="caution">
    <text evidence="1">The sequence shown here is derived from an EMBL/GenBank/DDBJ whole genome shotgun (WGS) entry which is preliminary data.</text>
</comment>
<dbReference type="OrthoDB" id="617985at2"/>
<evidence type="ECO:0000313" key="1">
    <source>
        <dbReference type="EMBL" id="PQJ76118.1"/>
    </source>
</evidence>
<organism evidence="1 2">
    <name type="scientific">Polaribacter gangjinensis</name>
    <dbReference type="NCBI Taxonomy" id="574710"/>
    <lineage>
        <taxon>Bacteria</taxon>
        <taxon>Pseudomonadati</taxon>
        <taxon>Bacteroidota</taxon>
        <taxon>Flavobacteriia</taxon>
        <taxon>Flavobacteriales</taxon>
        <taxon>Flavobacteriaceae</taxon>
    </lineage>
</organism>
<proteinExistence type="predicted"/>
<dbReference type="AlphaFoldDB" id="A0A2S7WEQ7"/>
<dbReference type="EMBL" id="MSCL01000001">
    <property type="protein sequence ID" value="PQJ76118.1"/>
    <property type="molecule type" value="Genomic_DNA"/>
</dbReference>
<name>A0A2S7WEQ7_9FLAO</name>
<dbReference type="Proteomes" id="UP000237608">
    <property type="component" value="Unassembled WGS sequence"/>
</dbReference>
<evidence type="ECO:0000313" key="2">
    <source>
        <dbReference type="Proteomes" id="UP000237608"/>
    </source>
</evidence>
<reference evidence="1 2" key="1">
    <citation type="submission" date="2016-12" db="EMBL/GenBank/DDBJ databases">
        <title>Trade-off between light-utilization and light-protection in marine flavobacteria.</title>
        <authorList>
            <person name="Kumagai Y."/>
            <person name="Yoshizawa S."/>
            <person name="Kogure K."/>
            <person name="Iwasaki W."/>
        </authorList>
    </citation>
    <scope>NUCLEOTIDE SEQUENCE [LARGE SCALE GENOMIC DNA]</scope>
    <source>
        <strain evidence="1 2">KCTC 22729</strain>
    </source>
</reference>
<keyword evidence="2" id="KW-1185">Reference proteome</keyword>